<evidence type="ECO:0000313" key="1">
    <source>
        <dbReference type="EMBL" id="MBA8065542.1"/>
    </source>
</evidence>
<accession>A0A7W3D9K7</accession>
<evidence type="ECO:0000313" key="2">
    <source>
        <dbReference type="Proteomes" id="UP000591803"/>
    </source>
</evidence>
<dbReference type="AlphaFoldDB" id="A0A7W3D9K7"/>
<reference evidence="1 2" key="1">
    <citation type="submission" date="2020-06" db="EMBL/GenBank/DDBJ databases">
        <title>REHAB project genomes.</title>
        <authorList>
            <person name="Shaw L.P."/>
        </authorList>
    </citation>
    <scope>NUCLEOTIDE SEQUENCE [LARGE SCALE GENOMIC DNA]</scope>
    <source>
        <strain evidence="1 2">RHBSTW-00116</strain>
    </source>
</reference>
<organism evidence="1 2">
    <name type="scientific">Citrobacter freundii</name>
    <dbReference type="NCBI Taxonomy" id="546"/>
    <lineage>
        <taxon>Bacteria</taxon>
        <taxon>Pseudomonadati</taxon>
        <taxon>Pseudomonadota</taxon>
        <taxon>Gammaproteobacteria</taxon>
        <taxon>Enterobacterales</taxon>
        <taxon>Enterobacteriaceae</taxon>
        <taxon>Citrobacter</taxon>
        <taxon>Citrobacter freundii complex</taxon>
    </lineage>
</organism>
<dbReference type="RefSeq" id="WP_003844871.1">
    <property type="nucleotide sequence ID" value="NZ_JADVEK010000010.1"/>
</dbReference>
<proteinExistence type="predicted"/>
<dbReference type="Proteomes" id="UP000591803">
    <property type="component" value="Unassembled WGS sequence"/>
</dbReference>
<comment type="caution">
    <text evidence="1">The sequence shown here is derived from an EMBL/GenBank/DDBJ whole genome shotgun (WGS) entry which is preliminary data.</text>
</comment>
<dbReference type="EMBL" id="JABXRI010000001">
    <property type="protein sequence ID" value="MBA8065542.1"/>
    <property type="molecule type" value="Genomic_DNA"/>
</dbReference>
<sequence>MENKNLASIDVTDSARLRGKVDHTTWHACKSRLKLLGLPQTPKRIGFLLWLEHQQHHVFTFEEYVERWGYNNAHLHLNEYEKSGLIHHRDEYFLSETATSTDSPFRCKCCKSINLNKILKAKERIINETN</sequence>
<protein>
    <submittedName>
        <fullName evidence="1">Uncharacterized protein</fullName>
    </submittedName>
</protein>
<name>A0A7W3D9K7_CITFR</name>
<gene>
    <name evidence="1" type="ORF">HV077_24895</name>
</gene>